<dbReference type="Proteomes" id="UP001281130">
    <property type="component" value="Unassembled WGS sequence"/>
</dbReference>
<dbReference type="OrthoDB" id="5244949at2"/>
<dbReference type="AlphaFoldDB" id="A0A023X6C5"/>
<gene>
    <name evidence="1" type="ORF">RradSPS_2493</name>
    <name evidence="2" type="ORF">SIL72_00095</name>
</gene>
<reference evidence="2" key="2">
    <citation type="submission" date="2023-11" db="EMBL/GenBank/DDBJ databases">
        <title>MicrobeMod: A computational toolkit for identifying prokaryotic methylation and restriction-modification with nanopore sequencing.</title>
        <authorList>
            <person name="Crits-Christoph A."/>
            <person name="Kang S.C."/>
            <person name="Lee H."/>
            <person name="Ostrov N."/>
        </authorList>
    </citation>
    <scope>NUCLEOTIDE SEQUENCE</scope>
    <source>
        <strain evidence="2">ATCC 51242</strain>
    </source>
</reference>
<dbReference type="HOGENOM" id="CLU_1991038_0_0_11"/>
<evidence type="ECO:0000313" key="1">
    <source>
        <dbReference type="EMBL" id="AHY47776.1"/>
    </source>
</evidence>
<dbReference type="STRING" id="42256.RradSPS_2493"/>
<evidence type="ECO:0000313" key="3">
    <source>
        <dbReference type="Proteomes" id="UP000025229"/>
    </source>
</evidence>
<reference evidence="1 3" key="1">
    <citation type="submission" date="2014-03" db="EMBL/GenBank/DDBJ databases">
        <title>Complete genome sequence of the Radio-Resistant Rubrobacter radiotolerans RSPS-4.</title>
        <authorList>
            <person name="Egas C.C."/>
            <person name="Barroso C.C."/>
            <person name="Froufe H.J.C."/>
            <person name="Pacheco J.J."/>
            <person name="Albuquerque L.L."/>
            <person name="da Costa M.M.S."/>
        </authorList>
    </citation>
    <scope>NUCLEOTIDE SEQUENCE [LARGE SCALE GENOMIC DNA]</scope>
    <source>
        <strain evidence="1 3">RSPS-4</strain>
    </source>
</reference>
<evidence type="ECO:0000313" key="2">
    <source>
        <dbReference type="EMBL" id="MDX5892415.1"/>
    </source>
</evidence>
<dbReference type="KEGG" id="rrd:RradSPS_2493"/>
<organism evidence="1 3">
    <name type="scientific">Rubrobacter radiotolerans</name>
    <name type="common">Arthrobacter radiotolerans</name>
    <dbReference type="NCBI Taxonomy" id="42256"/>
    <lineage>
        <taxon>Bacteria</taxon>
        <taxon>Bacillati</taxon>
        <taxon>Actinomycetota</taxon>
        <taxon>Rubrobacteria</taxon>
        <taxon>Rubrobacterales</taxon>
        <taxon>Rubrobacteraceae</taxon>
        <taxon>Rubrobacter</taxon>
    </lineage>
</organism>
<sequence>MSSTQSSPVARLLQRVEEYVEDWRRRDAEHKAEADMNRERLWNEAREREAALREMVSREEGEDQTLGEVTTKLGTVFVVHSAEAGGALQEFAATGARLSHVIPGSGRNERGEDRVHGSWLVFDRGR</sequence>
<dbReference type="EMBL" id="CP007514">
    <property type="protein sequence ID" value="AHY47776.1"/>
    <property type="molecule type" value="Genomic_DNA"/>
</dbReference>
<name>A0A023X6C5_RUBRA</name>
<dbReference type="RefSeq" id="WP_038683070.1">
    <property type="nucleotide sequence ID" value="NZ_CP007514.1"/>
</dbReference>
<proteinExistence type="predicted"/>
<dbReference type="EMBL" id="JAWXXX010000001">
    <property type="protein sequence ID" value="MDX5892415.1"/>
    <property type="molecule type" value="Genomic_DNA"/>
</dbReference>
<accession>A0A023X6C5</accession>
<protein>
    <submittedName>
        <fullName evidence="1">Uncharacterized protein</fullName>
    </submittedName>
</protein>
<dbReference type="Proteomes" id="UP000025229">
    <property type="component" value="Chromosome"/>
</dbReference>
<keyword evidence="3" id="KW-1185">Reference proteome</keyword>